<dbReference type="GeneID" id="8857543"/>
<dbReference type="Proteomes" id="UP000006671">
    <property type="component" value="Unassembled WGS sequence"/>
</dbReference>
<sequence>MYPNPTGNPPQYGQPMDTIQQEQYPLQQPPVGMFQPPVQMAQGQPPVGKPLPQPPMMLNTMMATTQVTSTTMEQKGSFYGSQQSVDIAVVPQPMMQNQPVMIKPLPQPMAMNPVMVPQPMVIPQQPIAYPSMNQPMMVTSSPMMVNPNVVYPQQTFIPSVNPCDLKNIDDYDLLNNNLKSCRFADGETMLMFLTKLIIECAFFPGIGTFLCINFRKRREVKEMMFGNRMLRYKSRGNYKLALLYFVDAILIVFTFGLWYILGKSHEFFWSHIDERIYWGKPVQMKKRKKATFQDFLVWEPVCEGNGMGTMKIYNVYLGVVDELIYLILKFVSTSTFGLFQPFVDSFYYPKYFAKVDLGVGRFCVIHPQMVPAINEHAKKKKLKKAPPPEVPLDIYPSPYPVYGYPHRPEHDLYKLRLNFDTKGGKMCKLISYHMCERTITCMTCTLFQVTGLNELYQHHFRNKFIRITVQPITVDYDLDYAPKKMFQRSTLVFIMVVMMIMMVGSSLALDACQLLKTKQQQYQDLNNSMEELNLMIKALGGLSKNKQSNFSNVAVNDQIDSMNRNVQDLLEIKKNLEMHIAALQLLCAFPSSSSKSGESQPTVSTTTTKMSPLSTPVTTPIINTPPPPPPLSDTSKMEEAISIGDGLASCQEYMKSMTKAPSGLYWIKPDESQSKYIVYCDQVTSGGGWILVSSRKNALSPKVASIIVKPSFNGDSLSKEKWTVLRNIAKELMVKSIDNRTAIADMSELKAPNICKSLASDLTDSLLYHRENSGCQMTGLDYCLLGVQVGRTAEIYGQCSPNPWKTYGFQGKYEQLPESNIFVR</sequence>
<dbReference type="InterPro" id="IPR014716">
    <property type="entry name" value="Fibrinogen_a/b/g_C_1"/>
</dbReference>
<accession>D2VZU6</accession>
<evidence type="ECO:0000256" key="2">
    <source>
        <dbReference type="SAM" id="Phobius"/>
    </source>
</evidence>
<feature type="transmembrane region" description="Helical" evidence="2">
    <location>
        <begin position="189"/>
        <end position="214"/>
    </location>
</feature>
<dbReference type="EMBL" id="GG738916">
    <property type="protein sequence ID" value="EFC37589.1"/>
    <property type="molecule type" value="Genomic_DNA"/>
</dbReference>
<dbReference type="InParanoid" id="D2VZU6"/>
<evidence type="ECO:0000313" key="5">
    <source>
        <dbReference type="Proteomes" id="UP000006671"/>
    </source>
</evidence>
<organism evidence="5">
    <name type="scientific">Naegleria gruberi</name>
    <name type="common">Amoeba</name>
    <dbReference type="NCBI Taxonomy" id="5762"/>
    <lineage>
        <taxon>Eukaryota</taxon>
        <taxon>Discoba</taxon>
        <taxon>Heterolobosea</taxon>
        <taxon>Tetramitia</taxon>
        <taxon>Eutetramitia</taxon>
        <taxon>Vahlkampfiidae</taxon>
        <taxon>Naegleria</taxon>
    </lineage>
</organism>
<feature type="transmembrane region" description="Helical" evidence="2">
    <location>
        <begin position="238"/>
        <end position="261"/>
    </location>
</feature>
<dbReference type="VEuPathDB" id="AmoebaDB:NAEGRDRAFT_53590"/>
<name>D2VZU6_NAEGR</name>
<feature type="domain" description="Fibrinogen C-terminal" evidence="3">
    <location>
        <begin position="641"/>
        <end position="697"/>
    </location>
</feature>
<evidence type="ECO:0000259" key="3">
    <source>
        <dbReference type="PROSITE" id="PS51406"/>
    </source>
</evidence>
<dbReference type="Pfam" id="PF00147">
    <property type="entry name" value="Fibrinogen_C"/>
    <property type="match status" value="1"/>
</dbReference>
<dbReference type="SUPFAM" id="SSF56496">
    <property type="entry name" value="Fibrinogen C-terminal domain-like"/>
    <property type="match status" value="1"/>
</dbReference>
<dbReference type="KEGG" id="ngr:NAEGRDRAFT_53590"/>
<keyword evidence="2" id="KW-0472">Membrane</keyword>
<dbReference type="PROSITE" id="PS51406">
    <property type="entry name" value="FIBRINOGEN_C_2"/>
    <property type="match status" value="1"/>
</dbReference>
<reference evidence="4 5" key="1">
    <citation type="journal article" date="2010" name="Cell">
        <title>The genome of Naegleria gruberi illuminates early eukaryotic versatility.</title>
        <authorList>
            <person name="Fritz-Laylin L.K."/>
            <person name="Prochnik S.E."/>
            <person name="Ginger M.L."/>
            <person name="Dacks J.B."/>
            <person name="Carpenter M.L."/>
            <person name="Field M.C."/>
            <person name="Kuo A."/>
            <person name="Paredez A."/>
            <person name="Chapman J."/>
            <person name="Pham J."/>
            <person name="Shu S."/>
            <person name="Neupane R."/>
            <person name="Cipriano M."/>
            <person name="Mancuso J."/>
            <person name="Tu H."/>
            <person name="Salamov A."/>
            <person name="Lindquist E."/>
            <person name="Shapiro H."/>
            <person name="Lucas S."/>
            <person name="Grigoriev I.V."/>
            <person name="Cande W.Z."/>
            <person name="Fulton C."/>
            <person name="Rokhsar D.S."/>
            <person name="Dawson S.C."/>
        </authorList>
    </citation>
    <scope>NUCLEOTIDE SEQUENCE [LARGE SCALE GENOMIC DNA]</scope>
    <source>
        <strain evidence="4 5">NEG-M</strain>
    </source>
</reference>
<gene>
    <name evidence="4" type="ORF">NAEGRDRAFT_53590</name>
</gene>
<feature type="transmembrane region" description="Helical" evidence="2">
    <location>
        <begin position="323"/>
        <end position="343"/>
    </location>
</feature>
<dbReference type="AlphaFoldDB" id="D2VZU6"/>
<evidence type="ECO:0000313" key="4">
    <source>
        <dbReference type="EMBL" id="EFC37589.1"/>
    </source>
</evidence>
<dbReference type="RefSeq" id="XP_002670333.1">
    <property type="nucleotide sequence ID" value="XM_002670287.1"/>
</dbReference>
<feature type="region of interest" description="Disordered" evidence="1">
    <location>
        <begin position="592"/>
        <end position="634"/>
    </location>
</feature>
<feature type="compositionally biased region" description="Polar residues" evidence="1">
    <location>
        <begin position="600"/>
        <end position="614"/>
    </location>
</feature>
<dbReference type="OrthoDB" id="5946336at2759"/>
<proteinExistence type="predicted"/>
<dbReference type="NCBIfam" id="NF040941">
    <property type="entry name" value="GGGWT_bact"/>
    <property type="match status" value="1"/>
</dbReference>
<dbReference type="InterPro" id="IPR002181">
    <property type="entry name" value="Fibrinogen_a/b/g_C_dom"/>
</dbReference>
<keyword evidence="2" id="KW-0812">Transmembrane</keyword>
<dbReference type="InterPro" id="IPR036056">
    <property type="entry name" value="Fibrinogen-like_C"/>
</dbReference>
<keyword evidence="2" id="KW-1133">Transmembrane helix</keyword>
<feature type="transmembrane region" description="Helical" evidence="2">
    <location>
        <begin position="490"/>
        <end position="509"/>
    </location>
</feature>
<protein>
    <submittedName>
        <fullName evidence="4">Predicted protein</fullName>
    </submittedName>
</protein>
<keyword evidence="5" id="KW-1185">Reference proteome</keyword>
<evidence type="ECO:0000256" key="1">
    <source>
        <dbReference type="SAM" id="MobiDB-lite"/>
    </source>
</evidence>
<dbReference type="Gene3D" id="3.90.215.10">
    <property type="entry name" value="Gamma Fibrinogen, chain A, domain 1"/>
    <property type="match status" value="1"/>
</dbReference>